<protein>
    <submittedName>
        <fullName evidence="2">Uncharacterized protein</fullName>
    </submittedName>
</protein>
<dbReference type="GeneID" id="25336485"/>
<dbReference type="AlphaFoldDB" id="U6M585"/>
<gene>
    <name evidence="2" type="ORF">EMWEY_00024990</name>
</gene>
<keyword evidence="1" id="KW-0812">Transmembrane</keyword>
<organism evidence="2 3">
    <name type="scientific">Eimeria maxima</name>
    <name type="common">Coccidian parasite</name>
    <dbReference type="NCBI Taxonomy" id="5804"/>
    <lineage>
        <taxon>Eukaryota</taxon>
        <taxon>Sar</taxon>
        <taxon>Alveolata</taxon>
        <taxon>Apicomplexa</taxon>
        <taxon>Conoidasida</taxon>
        <taxon>Coccidia</taxon>
        <taxon>Eucoccidiorida</taxon>
        <taxon>Eimeriorina</taxon>
        <taxon>Eimeriidae</taxon>
        <taxon>Eimeria</taxon>
    </lineage>
</organism>
<dbReference type="VEuPathDB" id="ToxoDB:EMWEY_00024990"/>
<accession>U6M585</accession>
<sequence>MAEEKKGGGGGGDTLDGYTYTAPRVHSEIACPMTSSVYVFVGIWLFQSIVYFFTCWAYSTIIISGE</sequence>
<dbReference type="RefSeq" id="XP_013333490.1">
    <property type="nucleotide sequence ID" value="XM_013478036.1"/>
</dbReference>
<evidence type="ECO:0000256" key="1">
    <source>
        <dbReference type="SAM" id="Phobius"/>
    </source>
</evidence>
<evidence type="ECO:0000313" key="3">
    <source>
        <dbReference type="Proteomes" id="UP000030763"/>
    </source>
</evidence>
<reference evidence="2" key="1">
    <citation type="submission" date="2013-10" db="EMBL/GenBank/DDBJ databases">
        <title>Genomic analysis of the causative agents of coccidiosis in chickens.</title>
        <authorList>
            <person name="Reid A.J."/>
            <person name="Blake D."/>
            <person name="Billington K."/>
            <person name="Browne H."/>
            <person name="Dunn M."/>
            <person name="Hung S."/>
            <person name="Kawahara F."/>
            <person name="Miranda-Saavedra D."/>
            <person name="Mourier T."/>
            <person name="Nagra H."/>
            <person name="Otto T.D."/>
            <person name="Rawlings N."/>
            <person name="Sanchez A."/>
            <person name="Sanders M."/>
            <person name="Subramaniam C."/>
            <person name="Tay Y."/>
            <person name="Dear P."/>
            <person name="Doerig C."/>
            <person name="Gruber A."/>
            <person name="Parkinson J."/>
            <person name="Shirley M."/>
            <person name="Wan K.L."/>
            <person name="Berriman M."/>
            <person name="Tomley F."/>
            <person name="Pain A."/>
        </authorList>
    </citation>
    <scope>NUCLEOTIDE SEQUENCE [LARGE SCALE GENOMIC DNA]</scope>
    <source>
        <strain evidence="2">Weybridge</strain>
    </source>
</reference>
<reference evidence="2" key="2">
    <citation type="submission" date="2013-10" db="EMBL/GenBank/DDBJ databases">
        <authorList>
            <person name="Aslett M."/>
        </authorList>
    </citation>
    <scope>NUCLEOTIDE SEQUENCE [LARGE SCALE GENOMIC DNA]</scope>
    <source>
        <strain evidence="2">Weybridge</strain>
    </source>
</reference>
<evidence type="ECO:0000313" key="2">
    <source>
        <dbReference type="EMBL" id="CDJ56840.1"/>
    </source>
</evidence>
<proteinExistence type="predicted"/>
<keyword evidence="1" id="KW-1133">Transmembrane helix</keyword>
<dbReference type="Proteomes" id="UP000030763">
    <property type="component" value="Unassembled WGS sequence"/>
</dbReference>
<dbReference type="OrthoDB" id="336859at2759"/>
<dbReference type="EMBL" id="HG719136">
    <property type="protein sequence ID" value="CDJ56840.1"/>
    <property type="molecule type" value="Genomic_DNA"/>
</dbReference>
<keyword evidence="1" id="KW-0472">Membrane</keyword>
<feature type="transmembrane region" description="Helical" evidence="1">
    <location>
        <begin position="37"/>
        <end position="58"/>
    </location>
</feature>
<name>U6M585_EIMMA</name>
<keyword evidence="3" id="KW-1185">Reference proteome</keyword>